<comment type="caution">
    <text evidence="2">The sequence shown here is derived from an EMBL/GenBank/DDBJ whole genome shotgun (WGS) entry which is preliminary data.</text>
</comment>
<dbReference type="GO" id="GO:0005096">
    <property type="term" value="F:GTPase activator activity"/>
    <property type="evidence" value="ECO:0007669"/>
    <property type="project" value="TreeGrafter"/>
</dbReference>
<keyword evidence="3" id="KW-1185">Reference proteome</keyword>
<dbReference type="PANTHER" id="PTHR22957">
    <property type="entry name" value="TBC1 DOMAIN FAMILY MEMBER GTPASE-ACTIVATING PROTEIN"/>
    <property type="match status" value="1"/>
</dbReference>
<gene>
    <name evidence="2" type="ORF">PSON_ATCC_30995.1.T0530027</name>
</gene>
<protein>
    <recommendedName>
        <fullName evidence="1">Rab-GAP TBC domain-containing protein</fullName>
    </recommendedName>
</protein>
<dbReference type="EMBL" id="CAJJDN010000053">
    <property type="protein sequence ID" value="CAD8088647.1"/>
    <property type="molecule type" value="Genomic_DNA"/>
</dbReference>
<proteinExistence type="predicted"/>
<dbReference type="PANTHER" id="PTHR22957:SF661">
    <property type="entry name" value="GH16847P"/>
    <property type="match status" value="1"/>
</dbReference>
<name>A0A8S1N5I1_9CILI</name>
<sequence>MININYERANKWMKALGYLPSDKSNYKQHFDEMEQKYNQLIKDFTMSNEKLIVEQLKKFSQENQTLSNQEYEEEKVKIVSKYMSFEVYQQNEHFQKLIQIDSDRILTNLKFLNNPYYQHIEQFFYVNNFGMQFDTKEESTTTYLDVMKRILYIYCRLHPNIGYISGMNYLLAPILRVIQKEADCFFCFERLMERQQQYFSQYDNQKAIAETMKRFDEMIQKQEPQLEQYMNGIGVNISMFFVRWFITLFTSDLDIDIVIQLWDNMLWKDYQEYQFEIIIEVLRRMKKKILKSNFDQFVQLIQEKNENGVKKIINSILNK</sequence>
<feature type="domain" description="Rab-GAP TBC" evidence="1">
    <location>
        <begin position="2"/>
        <end position="269"/>
    </location>
</feature>
<reference evidence="2" key="1">
    <citation type="submission" date="2021-01" db="EMBL/GenBank/DDBJ databases">
        <authorList>
            <consortium name="Genoscope - CEA"/>
            <person name="William W."/>
        </authorList>
    </citation>
    <scope>NUCLEOTIDE SEQUENCE</scope>
</reference>
<dbReference type="PROSITE" id="PS50086">
    <property type="entry name" value="TBC_RABGAP"/>
    <property type="match status" value="1"/>
</dbReference>
<evidence type="ECO:0000259" key="1">
    <source>
        <dbReference type="PROSITE" id="PS50086"/>
    </source>
</evidence>
<dbReference type="Pfam" id="PF00566">
    <property type="entry name" value="RabGAP-TBC"/>
    <property type="match status" value="1"/>
</dbReference>
<dbReference type="InterPro" id="IPR000195">
    <property type="entry name" value="Rab-GAP-TBC_dom"/>
</dbReference>
<dbReference type="AlphaFoldDB" id="A0A8S1N5I1"/>
<dbReference type="Proteomes" id="UP000692954">
    <property type="component" value="Unassembled WGS sequence"/>
</dbReference>
<accession>A0A8S1N5I1</accession>
<dbReference type="SMART" id="SM00164">
    <property type="entry name" value="TBC"/>
    <property type="match status" value="1"/>
</dbReference>
<dbReference type="OrthoDB" id="294251at2759"/>
<evidence type="ECO:0000313" key="2">
    <source>
        <dbReference type="EMBL" id="CAD8088647.1"/>
    </source>
</evidence>
<evidence type="ECO:0000313" key="3">
    <source>
        <dbReference type="Proteomes" id="UP000692954"/>
    </source>
</evidence>
<organism evidence="2 3">
    <name type="scientific">Paramecium sonneborni</name>
    <dbReference type="NCBI Taxonomy" id="65129"/>
    <lineage>
        <taxon>Eukaryota</taxon>
        <taxon>Sar</taxon>
        <taxon>Alveolata</taxon>
        <taxon>Ciliophora</taxon>
        <taxon>Intramacronucleata</taxon>
        <taxon>Oligohymenophorea</taxon>
        <taxon>Peniculida</taxon>
        <taxon>Parameciidae</taxon>
        <taxon>Paramecium</taxon>
    </lineage>
</organism>